<sequence length="146" mass="15921">MNGRRRRRARPAVMRTTDGRNRTGRHWQVIGMGLSRYEQRALREIERWFHRTDPDLAIAMSDLPSGAGPPGEIARDQAGDDVTGRELTMVALAMLAFVLLLTGVTVYASRPSCIPPRSGPGASGATLARPAESPAPRYAMGGLCHR</sequence>
<dbReference type="EMBL" id="QMEY01000008">
    <property type="protein sequence ID" value="RBQ18264.1"/>
    <property type="molecule type" value="Genomic_DNA"/>
</dbReference>
<evidence type="ECO:0000313" key="2">
    <source>
        <dbReference type="EMBL" id="RBQ18264.1"/>
    </source>
</evidence>
<dbReference type="InterPro" id="IPR021401">
    <property type="entry name" value="DUF3040"/>
</dbReference>
<dbReference type="AlphaFoldDB" id="A0A366LY78"/>
<keyword evidence="1" id="KW-0812">Transmembrane</keyword>
<evidence type="ECO:0000256" key="1">
    <source>
        <dbReference type="SAM" id="Phobius"/>
    </source>
</evidence>
<comment type="caution">
    <text evidence="2">The sequence shown here is derived from an EMBL/GenBank/DDBJ whole genome shotgun (WGS) entry which is preliminary data.</text>
</comment>
<keyword evidence="3" id="KW-1185">Reference proteome</keyword>
<dbReference type="Proteomes" id="UP000253303">
    <property type="component" value="Unassembled WGS sequence"/>
</dbReference>
<keyword evidence="1" id="KW-0472">Membrane</keyword>
<reference evidence="2 3" key="1">
    <citation type="submission" date="2018-06" db="EMBL/GenBank/DDBJ databases">
        <title>Sphaerisporangium craniellae sp. nov., isolated from a marine sponge in the South China Sea.</title>
        <authorList>
            <person name="Li L."/>
        </authorList>
    </citation>
    <scope>NUCLEOTIDE SEQUENCE [LARGE SCALE GENOMIC DNA]</scope>
    <source>
        <strain evidence="2 3">LHW63015</strain>
    </source>
</reference>
<feature type="transmembrane region" description="Helical" evidence="1">
    <location>
        <begin position="87"/>
        <end position="108"/>
    </location>
</feature>
<evidence type="ECO:0008006" key="4">
    <source>
        <dbReference type="Google" id="ProtNLM"/>
    </source>
</evidence>
<accession>A0A366LY78</accession>
<gene>
    <name evidence="2" type="ORF">DP939_20525</name>
</gene>
<organism evidence="2 3">
    <name type="scientific">Spongiactinospora rosea</name>
    <dbReference type="NCBI Taxonomy" id="2248750"/>
    <lineage>
        <taxon>Bacteria</taxon>
        <taxon>Bacillati</taxon>
        <taxon>Actinomycetota</taxon>
        <taxon>Actinomycetes</taxon>
        <taxon>Streptosporangiales</taxon>
        <taxon>Streptosporangiaceae</taxon>
        <taxon>Spongiactinospora</taxon>
    </lineage>
</organism>
<evidence type="ECO:0000313" key="3">
    <source>
        <dbReference type="Proteomes" id="UP000253303"/>
    </source>
</evidence>
<keyword evidence="1" id="KW-1133">Transmembrane helix</keyword>
<protein>
    <recommendedName>
        <fullName evidence="4">DUF3040 domain-containing protein</fullName>
    </recommendedName>
</protein>
<dbReference type="Pfam" id="PF11239">
    <property type="entry name" value="DUF3040"/>
    <property type="match status" value="1"/>
</dbReference>
<proteinExistence type="predicted"/>
<name>A0A366LY78_9ACTN</name>